<comment type="catalytic activity">
    <reaction evidence="1">
        <text>(4aS,6R)-4a-hydroxy-L-erythro-5,6,7,8-tetrahydrobiopterin = (6R)-L-erythro-6,7-dihydrobiopterin + H2O</text>
        <dbReference type="Rhea" id="RHEA:11920"/>
        <dbReference type="ChEBI" id="CHEBI:15377"/>
        <dbReference type="ChEBI" id="CHEBI:15642"/>
        <dbReference type="ChEBI" id="CHEBI:43120"/>
        <dbReference type="EC" id="4.2.1.96"/>
    </reaction>
</comment>
<dbReference type="CDD" id="cd06223">
    <property type="entry name" value="PRTases_typeI"/>
    <property type="match status" value="1"/>
</dbReference>
<gene>
    <name evidence="7" type="ORF">MCYG_04308</name>
</gene>
<dbReference type="STRING" id="554155.C5FPH3"/>
<dbReference type="Gene3D" id="3.30.1360.20">
    <property type="entry name" value="Transcriptional coactivator/pterin dehydratase"/>
    <property type="match status" value="1"/>
</dbReference>
<name>C5FPH3_ARTOC</name>
<evidence type="ECO:0000259" key="6">
    <source>
        <dbReference type="Pfam" id="PF14681"/>
    </source>
</evidence>
<dbReference type="Pfam" id="PF01329">
    <property type="entry name" value="Pterin_4a"/>
    <property type="match status" value="1"/>
</dbReference>
<evidence type="ECO:0000313" key="8">
    <source>
        <dbReference type="Proteomes" id="UP000002035"/>
    </source>
</evidence>
<dbReference type="InterPro" id="IPR001533">
    <property type="entry name" value="Pterin_deHydtase"/>
</dbReference>
<comment type="similarity">
    <text evidence="2">Belongs to the pterin-4-alpha-carbinolamine dehydratase family.</text>
</comment>
<dbReference type="EC" id="4.2.1.96" evidence="3"/>
<dbReference type="GeneID" id="9225978"/>
<evidence type="ECO:0000256" key="3">
    <source>
        <dbReference type="ARBA" id="ARBA00013252"/>
    </source>
</evidence>
<accession>C5FPH3</accession>
<evidence type="ECO:0000256" key="5">
    <source>
        <dbReference type="ARBA" id="ARBA00030497"/>
    </source>
</evidence>
<dbReference type="eggNOG" id="KOG4073">
    <property type="taxonomic scope" value="Eukaryota"/>
</dbReference>
<dbReference type="SUPFAM" id="SSF55248">
    <property type="entry name" value="PCD-like"/>
    <property type="match status" value="1"/>
</dbReference>
<dbReference type="SUPFAM" id="SSF53271">
    <property type="entry name" value="PRTase-like"/>
    <property type="match status" value="1"/>
</dbReference>
<sequence length="330" mass="36671">MAAATRIIEVSTPAIDSLMIPFCCATSTPKVMQETIHNLTREVITAAKIFDKSLTHVTMIPILRGALPMFIAAQPLFASTSCILVRCSKKKGSKDVVVEWQGRRPFPLEDGDGKIVILDTIIATGDTIIKLCEDLWVMSGARMEQSVVVMCCYAAPKALERISNHPIVHYVVVAKKAEGCDEGGYLIPYTHGDIGDKVYGKARGWEPVAVIADGQDTQTMLNEVMDLLIKNGGLWELTPDGTGIERSIKFPTFKMAWASEIPDEIYRISFANYMKAFMERVAAAAATYRHHPEWTNVYNKVSIRWTTHQPKGLTELDVKLAKLCDDYTKI</sequence>
<dbReference type="EMBL" id="DS995704">
    <property type="protein sequence ID" value="EEQ31489.1"/>
    <property type="molecule type" value="Genomic_DNA"/>
</dbReference>
<dbReference type="InterPro" id="IPR000836">
    <property type="entry name" value="PRTase_dom"/>
</dbReference>
<evidence type="ECO:0000313" key="7">
    <source>
        <dbReference type="EMBL" id="EEQ31489.1"/>
    </source>
</evidence>
<dbReference type="Proteomes" id="UP000002035">
    <property type="component" value="Unassembled WGS sequence"/>
</dbReference>
<dbReference type="Pfam" id="PF14681">
    <property type="entry name" value="UPRTase"/>
    <property type="match status" value="1"/>
</dbReference>
<dbReference type="OrthoDB" id="277398at2759"/>
<dbReference type="RefSeq" id="XP_002846571.1">
    <property type="nucleotide sequence ID" value="XM_002846525.1"/>
</dbReference>
<feature type="domain" description="Phosphoribosyltransferase" evidence="6">
    <location>
        <begin position="45"/>
        <end position="200"/>
    </location>
</feature>
<dbReference type="PANTHER" id="PTHR12599:SF0">
    <property type="entry name" value="PTERIN-4-ALPHA-CARBINOLAMINE DEHYDRATASE"/>
    <property type="match status" value="1"/>
</dbReference>
<keyword evidence="4" id="KW-0456">Lyase</keyword>
<reference evidence="8" key="1">
    <citation type="journal article" date="2012" name="MBio">
        <title>Comparative genome analysis of Trichophyton rubrum and related dermatophytes reveals candidate genes involved in infection.</title>
        <authorList>
            <person name="Martinez D.A."/>
            <person name="Oliver B.G."/>
            <person name="Graeser Y."/>
            <person name="Goldberg J.M."/>
            <person name="Li W."/>
            <person name="Martinez-Rossi N.M."/>
            <person name="Monod M."/>
            <person name="Shelest E."/>
            <person name="Barton R.C."/>
            <person name="Birch E."/>
            <person name="Brakhage A.A."/>
            <person name="Chen Z."/>
            <person name="Gurr S.J."/>
            <person name="Heiman D."/>
            <person name="Heitman J."/>
            <person name="Kosti I."/>
            <person name="Rossi A."/>
            <person name="Saif S."/>
            <person name="Samalova M."/>
            <person name="Saunders C.W."/>
            <person name="Shea T."/>
            <person name="Summerbell R.C."/>
            <person name="Xu J."/>
            <person name="Young S."/>
            <person name="Zeng Q."/>
            <person name="Birren B.W."/>
            <person name="Cuomo C.A."/>
            <person name="White T.C."/>
        </authorList>
    </citation>
    <scope>NUCLEOTIDE SEQUENCE [LARGE SCALE GENOMIC DNA]</scope>
    <source>
        <strain evidence="8">ATCC MYA-4605 / CBS 113480</strain>
    </source>
</reference>
<dbReference type="AlphaFoldDB" id="C5FPH3"/>
<dbReference type="OMA" id="TSCILVR"/>
<evidence type="ECO:0000256" key="1">
    <source>
        <dbReference type="ARBA" id="ARBA00001554"/>
    </source>
</evidence>
<evidence type="ECO:0000256" key="2">
    <source>
        <dbReference type="ARBA" id="ARBA00006472"/>
    </source>
</evidence>
<dbReference type="Gene3D" id="3.40.50.2020">
    <property type="match status" value="1"/>
</dbReference>
<organism evidence="7 8">
    <name type="scientific">Arthroderma otae (strain ATCC MYA-4605 / CBS 113480)</name>
    <name type="common">Microsporum canis</name>
    <dbReference type="NCBI Taxonomy" id="554155"/>
    <lineage>
        <taxon>Eukaryota</taxon>
        <taxon>Fungi</taxon>
        <taxon>Dikarya</taxon>
        <taxon>Ascomycota</taxon>
        <taxon>Pezizomycotina</taxon>
        <taxon>Eurotiomycetes</taxon>
        <taxon>Eurotiomycetidae</taxon>
        <taxon>Onygenales</taxon>
        <taxon>Arthrodermataceae</taxon>
        <taxon>Microsporum</taxon>
    </lineage>
</organism>
<proteinExistence type="inferred from homology"/>
<keyword evidence="8" id="KW-1185">Reference proteome</keyword>
<dbReference type="InterPro" id="IPR036428">
    <property type="entry name" value="PCD_sf"/>
</dbReference>
<dbReference type="GO" id="GO:0008124">
    <property type="term" value="F:4-alpha-hydroxytetrahydrobiopterin dehydratase activity"/>
    <property type="evidence" value="ECO:0007669"/>
    <property type="project" value="UniProtKB-EC"/>
</dbReference>
<evidence type="ECO:0000256" key="4">
    <source>
        <dbReference type="ARBA" id="ARBA00023239"/>
    </source>
</evidence>
<dbReference type="VEuPathDB" id="FungiDB:MCYG_04308"/>
<dbReference type="HOGENOM" id="CLU_891301_0_0_1"/>
<dbReference type="InterPro" id="IPR029057">
    <property type="entry name" value="PRTase-like"/>
</dbReference>
<protein>
    <recommendedName>
        <fullName evidence="3">4a-hydroxytetrahydrobiopterin dehydratase</fullName>
        <ecNumber evidence="3">4.2.1.96</ecNumber>
    </recommendedName>
    <alternativeName>
        <fullName evidence="5">4-alpha-hydroxy-tetrahydropterin dehydratase</fullName>
    </alternativeName>
</protein>
<dbReference type="PANTHER" id="PTHR12599">
    <property type="entry name" value="PTERIN-4-ALPHA-CARBINOLAMINE DEHYDRATASE"/>
    <property type="match status" value="1"/>
</dbReference>
<dbReference type="GO" id="GO:0006729">
    <property type="term" value="P:tetrahydrobiopterin biosynthetic process"/>
    <property type="evidence" value="ECO:0007669"/>
    <property type="project" value="InterPro"/>
</dbReference>
<dbReference type="CDD" id="cd00488">
    <property type="entry name" value="PCD_DCoH"/>
    <property type="match status" value="1"/>
</dbReference>